<feature type="non-terminal residue" evidence="2">
    <location>
        <position position="1"/>
    </location>
</feature>
<name>A0ABT4JB91_9RHOB</name>
<accession>A0ABT4JB91</accession>
<proteinExistence type="predicted"/>
<sequence length="67" mass="7848">CRRLGGCQFTRRLRRHPISTTSETRPKRRSYGAYLDEYPEQDFEDAEASRKIAEEAGLPQKKNHLPE</sequence>
<gene>
    <name evidence="2" type="ORF">OU682_22540</name>
</gene>
<feature type="region of interest" description="Disordered" evidence="1">
    <location>
        <begin position="12"/>
        <end position="67"/>
    </location>
</feature>
<protein>
    <recommendedName>
        <fullName evidence="4">Transposase</fullName>
    </recommendedName>
</protein>
<keyword evidence="3" id="KW-1185">Reference proteome</keyword>
<feature type="compositionally biased region" description="Acidic residues" evidence="1">
    <location>
        <begin position="37"/>
        <end position="46"/>
    </location>
</feature>
<dbReference type="Proteomes" id="UP001149822">
    <property type="component" value="Unassembled WGS sequence"/>
</dbReference>
<evidence type="ECO:0000256" key="1">
    <source>
        <dbReference type="SAM" id="MobiDB-lite"/>
    </source>
</evidence>
<evidence type="ECO:0000313" key="3">
    <source>
        <dbReference type="Proteomes" id="UP001149822"/>
    </source>
</evidence>
<comment type="caution">
    <text evidence="2">The sequence shown here is derived from an EMBL/GenBank/DDBJ whole genome shotgun (WGS) entry which is preliminary data.</text>
</comment>
<reference evidence="2" key="1">
    <citation type="submission" date="2022-12" db="EMBL/GenBank/DDBJ databases">
        <title>Paracoccus sp. EF6 isolated from a lake water.</title>
        <authorList>
            <person name="Liu H."/>
        </authorList>
    </citation>
    <scope>NUCLEOTIDE SEQUENCE</scope>
    <source>
        <strain evidence="2">EF6</strain>
    </source>
</reference>
<evidence type="ECO:0008006" key="4">
    <source>
        <dbReference type="Google" id="ProtNLM"/>
    </source>
</evidence>
<dbReference type="RefSeq" id="WP_268944440.1">
    <property type="nucleotide sequence ID" value="NZ_JAPTYD010000090.1"/>
</dbReference>
<dbReference type="EMBL" id="JAPTYD010000090">
    <property type="protein sequence ID" value="MCZ0964348.1"/>
    <property type="molecule type" value="Genomic_DNA"/>
</dbReference>
<organism evidence="2 3">
    <name type="scientific">Paracoccus benzoatiresistens</name>
    <dbReference type="NCBI Taxonomy" id="2997341"/>
    <lineage>
        <taxon>Bacteria</taxon>
        <taxon>Pseudomonadati</taxon>
        <taxon>Pseudomonadota</taxon>
        <taxon>Alphaproteobacteria</taxon>
        <taxon>Rhodobacterales</taxon>
        <taxon>Paracoccaceae</taxon>
        <taxon>Paracoccus</taxon>
    </lineage>
</organism>
<evidence type="ECO:0000313" key="2">
    <source>
        <dbReference type="EMBL" id="MCZ0964348.1"/>
    </source>
</evidence>